<evidence type="ECO:0000313" key="2">
    <source>
        <dbReference type="Proteomes" id="UP000271925"/>
    </source>
</evidence>
<dbReference type="AlphaFoldDB" id="A0A3P1BGR7"/>
<organism evidence="1 2">
    <name type="scientific">Larkinella rosea</name>
    <dbReference type="NCBI Taxonomy" id="2025312"/>
    <lineage>
        <taxon>Bacteria</taxon>
        <taxon>Pseudomonadati</taxon>
        <taxon>Bacteroidota</taxon>
        <taxon>Cytophagia</taxon>
        <taxon>Cytophagales</taxon>
        <taxon>Spirosomataceae</taxon>
        <taxon>Larkinella</taxon>
    </lineage>
</organism>
<evidence type="ECO:0000313" key="1">
    <source>
        <dbReference type="EMBL" id="RRB00136.1"/>
    </source>
</evidence>
<proteinExistence type="predicted"/>
<gene>
    <name evidence="1" type="ORF">EHT25_26290</name>
</gene>
<comment type="caution">
    <text evidence="1">The sequence shown here is derived from an EMBL/GenBank/DDBJ whole genome shotgun (WGS) entry which is preliminary data.</text>
</comment>
<dbReference type="EMBL" id="RQJO01000011">
    <property type="protein sequence ID" value="RRB00136.1"/>
    <property type="molecule type" value="Genomic_DNA"/>
</dbReference>
<protein>
    <submittedName>
        <fullName evidence="1">Uncharacterized protein</fullName>
    </submittedName>
</protein>
<name>A0A3P1BGR7_9BACT</name>
<dbReference type="RefSeq" id="WP_124878212.1">
    <property type="nucleotide sequence ID" value="NZ_RQJO01000011.1"/>
</dbReference>
<reference evidence="1 2" key="1">
    <citation type="submission" date="2018-11" db="EMBL/GenBank/DDBJ databases">
        <authorList>
            <person name="Zhou Z."/>
            <person name="Wang G."/>
        </authorList>
    </citation>
    <scope>NUCLEOTIDE SEQUENCE [LARGE SCALE GENOMIC DNA]</scope>
    <source>
        <strain evidence="1 2">KCTC52004</strain>
    </source>
</reference>
<sequence length="178" mass="20713">MAQVYSRKLFTHLTIVIAFLSINSCSNREEKGKTIYYMIETEKPPAVIDPNEPPPPPTPFYGRINIILMGQSSVFVHRVDENAASVHDNPTIPMHLDLTQADIQNIDLDSLPDFLKSEYRNLDSTNYRNYFTCIKSPSDTITNRALEVIQKFFQERKFKAYIIRHWTPQEQQLFTSKR</sequence>
<dbReference type="Proteomes" id="UP000271925">
    <property type="component" value="Unassembled WGS sequence"/>
</dbReference>
<accession>A0A3P1BGR7</accession>
<keyword evidence="2" id="KW-1185">Reference proteome</keyword>